<dbReference type="InterPro" id="IPR051610">
    <property type="entry name" value="GPI/OXD"/>
</dbReference>
<proteinExistence type="predicted"/>
<name>A0A4Z0LVL9_9GAMM</name>
<feature type="domain" description="Cupin type-2" evidence="3">
    <location>
        <begin position="46"/>
        <end position="117"/>
    </location>
</feature>
<keyword evidence="1" id="KW-0479">Metal-binding</keyword>
<dbReference type="Gene3D" id="2.60.120.10">
    <property type="entry name" value="Jelly Rolls"/>
    <property type="match status" value="1"/>
</dbReference>
<dbReference type="AlphaFoldDB" id="A0A4Z0LVL9"/>
<evidence type="ECO:0000259" key="3">
    <source>
        <dbReference type="Pfam" id="PF07883"/>
    </source>
</evidence>
<evidence type="ECO:0000313" key="4">
    <source>
        <dbReference type="EMBL" id="TGD71319.1"/>
    </source>
</evidence>
<reference evidence="4 5" key="1">
    <citation type="submission" date="2019-04" db="EMBL/GenBank/DDBJ databases">
        <title>Taxonomy of novel Haliea sp. from mangrove soil of West Coast of India.</title>
        <authorList>
            <person name="Verma A."/>
            <person name="Kumar P."/>
            <person name="Krishnamurthi S."/>
        </authorList>
    </citation>
    <scope>NUCLEOTIDE SEQUENCE [LARGE SCALE GENOMIC DNA]</scope>
    <source>
        <strain evidence="4 5">SAOS-164</strain>
    </source>
</reference>
<comment type="caution">
    <text evidence="4">The sequence shown here is derived from an EMBL/GenBank/DDBJ whole genome shotgun (WGS) entry which is preliminary data.</text>
</comment>
<keyword evidence="5" id="KW-1185">Reference proteome</keyword>
<dbReference type="RefSeq" id="WP_135446211.1">
    <property type="nucleotide sequence ID" value="NZ_SRLE01000014.1"/>
</dbReference>
<protein>
    <submittedName>
        <fullName evidence="4">Cupin domain-containing protein</fullName>
    </submittedName>
</protein>
<dbReference type="InterPro" id="IPR013096">
    <property type="entry name" value="Cupin_2"/>
</dbReference>
<dbReference type="PANTHER" id="PTHR35848">
    <property type="entry name" value="OXALATE-BINDING PROTEIN"/>
    <property type="match status" value="1"/>
</dbReference>
<evidence type="ECO:0000313" key="5">
    <source>
        <dbReference type="Proteomes" id="UP000298050"/>
    </source>
</evidence>
<accession>A0A4Z0LVL9</accession>
<dbReference type="CDD" id="cd02224">
    <property type="entry name" value="cupin_SPO2919-like"/>
    <property type="match status" value="1"/>
</dbReference>
<feature type="region of interest" description="Disordered" evidence="2">
    <location>
        <begin position="1"/>
        <end position="27"/>
    </location>
</feature>
<dbReference type="Pfam" id="PF07883">
    <property type="entry name" value="Cupin_2"/>
    <property type="match status" value="1"/>
</dbReference>
<dbReference type="GO" id="GO:0046872">
    <property type="term" value="F:metal ion binding"/>
    <property type="evidence" value="ECO:0007669"/>
    <property type="project" value="UniProtKB-KW"/>
</dbReference>
<evidence type="ECO:0000256" key="2">
    <source>
        <dbReference type="SAM" id="MobiDB-lite"/>
    </source>
</evidence>
<dbReference type="PANTHER" id="PTHR35848:SF9">
    <property type="entry name" value="SLL1358 PROTEIN"/>
    <property type="match status" value="1"/>
</dbReference>
<dbReference type="EMBL" id="SRLE01000014">
    <property type="protein sequence ID" value="TGD71319.1"/>
    <property type="molecule type" value="Genomic_DNA"/>
</dbReference>
<dbReference type="SUPFAM" id="SSF51182">
    <property type="entry name" value="RmlC-like cupins"/>
    <property type="match status" value="1"/>
</dbReference>
<evidence type="ECO:0000256" key="1">
    <source>
        <dbReference type="ARBA" id="ARBA00022723"/>
    </source>
</evidence>
<dbReference type="OrthoDB" id="116921at2"/>
<organism evidence="4 5">
    <name type="scientific">Mangrovimicrobium sediminis</name>
    <dbReference type="NCBI Taxonomy" id="2562682"/>
    <lineage>
        <taxon>Bacteria</taxon>
        <taxon>Pseudomonadati</taxon>
        <taxon>Pseudomonadota</taxon>
        <taxon>Gammaproteobacteria</taxon>
        <taxon>Cellvibrionales</taxon>
        <taxon>Halieaceae</taxon>
        <taxon>Mangrovimicrobium</taxon>
    </lineage>
</organism>
<dbReference type="InterPro" id="IPR014710">
    <property type="entry name" value="RmlC-like_jellyroll"/>
</dbReference>
<gene>
    <name evidence="4" type="ORF">E4634_18785</name>
</gene>
<dbReference type="InterPro" id="IPR011051">
    <property type="entry name" value="RmlC_Cupin_sf"/>
</dbReference>
<sequence>MIKAQFNPEDAHAGASYPSPHDEPCRGRRTWTVTRQYRLTQFGVNRVELAPGAWSTQRHWHKKNDEVVIVVSGEVVLVTDLGEEVLRAGDCVAFKAGDPNPHHLQNRSDQPAVFYDVGGRDFTDVSTFPDIGIEARPNLQIEFRDVKA</sequence>
<dbReference type="Proteomes" id="UP000298050">
    <property type="component" value="Unassembled WGS sequence"/>
</dbReference>